<dbReference type="GO" id="GO:0000160">
    <property type="term" value="P:phosphorelay signal transduction system"/>
    <property type="evidence" value="ECO:0007669"/>
    <property type="project" value="InterPro"/>
</dbReference>
<dbReference type="CDD" id="cd00156">
    <property type="entry name" value="REC"/>
    <property type="match status" value="1"/>
</dbReference>
<proteinExistence type="predicted"/>
<keyword evidence="1" id="KW-0597">Phosphoprotein</keyword>
<evidence type="ECO:0000313" key="5">
    <source>
        <dbReference type="Proteomes" id="UP001204445"/>
    </source>
</evidence>
<comment type="caution">
    <text evidence="4">The sequence shown here is derived from an EMBL/GenBank/DDBJ whole genome shotgun (WGS) entry which is preliminary data.</text>
</comment>
<dbReference type="RefSeq" id="WP_259056507.1">
    <property type="nucleotide sequence ID" value="NZ_JANUCT010000016.1"/>
</dbReference>
<dbReference type="PROSITE" id="PS50110">
    <property type="entry name" value="RESPONSE_REGULATORY"/>
    <property type="match status" value="1"/>
</dbReference>
<accession>A0AAE3HMZ2</accession>
<dbReference type="InterPro" id="IPR011006">
    <property type="entry name" value="CheY-like_superfamily"/>
</dbReference>
<dbReference type="SUPFAM" id="SSF52172">
    <property type="entry name" value="CheY-like"/>
    <property type="match status" value="1"/>
</dbReference>
<evidence type="ECO:0000313" key="4">
    <source>
        <dbReference type="EMBL" id="MCS3904147.1"/>
    </source>
</evidence>
<dbReference type="SMART" id="SM00448">
    <property type="entry name" value="REC"/>
    <property type="match status" value="1"/>
</dbReference>
<name>A0AAE3HMZ2_9GAMM</name>
<organism evidence="4 5">
    <name type="scientific">Methylohalomonas lacus</name>
    <dbReference type="NCBI Taxonomy" id="398773"/>
    <lineage>
        <taxon>Bacteria</taxon>
        <taxon>Pseudomonadati</taxon>
        <taxon>Pseudomonadota</taxon>
        <taxon>Gammaproteobacteria</taxon>
        <taxon>Methylohalomonadales</taxon>
        <taxon>Methylohalomonadaceae</taxon>
        <taxon>Methylohalomonas</taxon>
    </lineage>
</organism>
<reference evidence="4" key="1">
    <citation type="submission" date="2022-08" db="EMBL/GenBank/DDBJ databases">
        <title>Genomic Encyclopedia of Type Strains, Phase III (KMG-III): the genomes of soil and plant-associated and newly described type strains.</title>
        <authorList>
            <person name="Whitman W."/>
        </authorList>
    </citation>
    <scope>NUCLEOTIDE SEQUENCE</scope>
    <source>
        <strain evidence="4">HMT 1</strain>
    </source>
</reference>
<dbReference type="Proteomes" id="UP001204445">
    <property type="component" value="Unassembled WGS sequence"/>
</dbReference>
<gene>
    <name evidence="4" type="ORF">J2T55_002180</name>
</gene>
<feature type="domain" description="Response regulatory" evidence="3">
    <location>
        <begin position="7"/>
        <end position="123"/>
    </location>
</feature>
<dbReference type="EMBL" id="JANUCT010000016">
    <property type="protein sequence ID" value="MCS3904147.1"/>
    <property type="molecule type" value="Genomic_DNA"/>
</dbReference>
<dbReference type="PANTHER" id="PTHR44591:SF3">
    <property type="entry name" value="RESPONSE REGULATORY DOMAIN-CONTAINING PROTEIN"/>
    <property type="match status" value="1"/>
</dbReference>
<dbReference type="PANTHER" id="PTHR44591">
    <property type="entry name" value="STRESS RESPONSE REGULATOR PROTEIN 1"/>
    <property type="match status" value="1"/>
</dbReference>
<evidence type="ECO:0000259" key="3">
    <source>
        <dbReference type="PROSITE" id="PS50110"/>
    </source>
</evidence>
<keyword evidence="5" id="KW-1185">Reference proteome</keyword>
<dbReference type="GO" id="GO:0003677">
    <property type="term" value="F:DNA binding"/>
    <property type="evidence" value="ECO:0007669"/>
    <property type="project" value="UniProtKB-KW"/>
</dbReference>
<keyword evidence="4" id="KW-0238">DNA-binding</keyword>
<evidence type="ECO:0000256" key="1">
    <source>
        <dbReference type="ARBA" id="ARBA00022553"/>
    </source>
</evidence>
<protein>
    <submittedName>
        <fullName evidence="4">DNA-binding response OmpR family regulator</fullName>
    </submittedName>
</protein>
<comment type="caution">
    <text evidence="2">Lacks conserved residue(s) required for the propagation of feature annotation.</text>
</comment>
<evidence type="ECO:0000256" key="2">
    <source>
        <dbReference type="PROSITE-ProRule" id="PRU00169"/>
    </source>
</evidence>
<dbReference type="Gene3D" id="3.40.50.2300">
    <property type="match status" value="1"/>
</dbReference>
<dbReference type="InterPro" id="IPR001789">
    <property type="entry name" value="Sig_transdc_resp-reg_receiver"/>
</dbReference>
<dbReference type="AlphaFoldDB" id="A0AAE3HMZ2"/>
<sequence length="124" mass="13627">MNRSNPVVVVVDDSPSVKSLFEHSTASLGVELKTFSSAASSLAYLNSQKPALLFLNIIMPDKDGLTFLRELRGNPLHEDTAVIMISSKDYAQDRHAAWELGALEFISKPMPMQAITEAVKKHIS</sequence>
<dbReference type="InterPro" id="IPR050595">
    <property type="entry name" value="Bact_response_regulator"/>
</dbReference>
<dbReference type="Pfam" id="PF00072">
    <property type="entry name" value="Response_reg"/>
    <property type="match status" value="1"/>
</dbReference>